<dbReference type="Pfam" id="PF13847">
    <property type="entry name" value="Methyltransf_31"/>
    <property type="match status" value="1"/>
</dbReference>
<dbReference type="Proteomes" id="UP000177026">
    <property type="component" value="Unassembled WGS sequence"/>
</dbReference>
<reference evidence="2 3" key="1">
    <citation type="journal article" date="2016" name="Nat. Commun.">
        <title>Thousands of microbial genomes shed light on interconnected biogeochemical processes in an aquifer system.</title>
        <authorList>
            <person name="Anantharaman K."/>
            <person name="Brown C.T."/>
            <person name="Hug L.A."/>
            <person name="Sharon I."/>
            <person name="Castelle C.J."/>
            <person name="Probst A.J."/>
            <person name="Thomas B.C."/>
            <person name="Singh A."/>
            <person name="Wilkins M.J."/>
            <person name="Karaoz U."/>
            <person name="Brodie E.L."/>
            <person name="Williams K.H."/>
            <person name="Hubbard S.S."/>
            <person name="Banfield J.F."/>
        </authorList>
    </citation>
    <scope>NUCLEOTIDE SEQUENCE [LARGE SCALE GENOMIC DNA]</scope>
</reference>
<accession>A0A1F7GFV3</accession>
<evidence type="ECO:0000259" key="1">
    <source>
        <dbReference type="Pfam" id="PF13847"/>
    </source>
</evidence>
<dbReference type="InterPro" id="IPR025714">
    <property type="entry name" value="Methyltranfer_dom"/>
</dbReference>
<protein>
    <recommendedName>
        <fullName evidence="1">Methyltransferase domain-containing protein</fullName>
    </recommendedName>
</protein>
<dbReference type="SUPFAM" id="SSF53335">
    <property type="entry name" value="S-adenosyl-L-methionine-dependent methyltransferases"/>
    <property type="match status" value="1"/>
</dbReference>
<dbReference type="InterPro" id="IPR029063">
    <property type="entry name" value="SAM-dependent_MTases_sf"/>
</dbReference>
<evidence type="ECO:0000313" key="3">
    <source>
        <dbReference type="Proteomes" id="UP000177026"/>
    </source>
</evidence>
<gene>
    <name evidence="2" type="ORF">A2866_05515</name>
</gene>
<name>A0A1F7GFV3_9BACT</name>
<dbReference type="CDD" id="cd02440">
    <property type="entry name" value="AdoMet_MTases"/>
    <property type="match status" value="1"/>
</dbReference>
<sequence length="225" mass="26200">MLKQRQYWNNKIIEWSASGYRKKKEKISLVERIAYPFRKADKRYLAGIELIGPLAKNKVVLDLGFGVGDFSFGIIKYGPKKVFGIDIADSAVAFAMKVAIKKKVERRVQFRRGDVTQMKTLPESDIIVGLGFIDYLNRNQLRYLFKLIGKRKFLFSYFEKKLSILNLIHSVYVKFQNCPGAFKFTRKEMKRIIPLSAKTSLISKNNLVFITNIPNLKELDWQYKL</sequence>
<dbReference type="AlphaFoldDB" id="A0A1F7GFV3"/>
<feature type="domain" description="Methyltransferase" evidence="1">
    <location>
        <begin position="56"/>
        <end position="127"/>
    </location>
</feature>
<proteinExistence type="predicted"/>
<dbReference type="EMBL" id="MFZI01000079">
    <property type="protein sequence ID" value="OGK17791.1"/>
    <property type="molecule type" value="Genomic_DNA"/>
</dbReference>
<dbReference type="Gene3D" id="3.40.50.150">
    <property type="entry name" value="Vaccinia Virus protein VP39"/>
    <property type="match status" value="1"/>
</dbReference>
<comment type="caution">
    <text evidence="2">The sequence shown here is derived from an EMBL/GenBank/DDBJ whole genome shotgun (WGS) entry which is preliminary data.</text>
</comment>
<evidence type="ECO:0000313" key="2">
    <source>
        <dbReference type="EMBL" id="OGK17791.1"/>
    </source>
</evidence>
<organism evidence="2 3">
    <name type="scientific">Candidatus Roizmanbacteria bacterium RIFCSPHIGHO2_01_FULL_39_8</name>
    <dbReference type="NCBI Taxonomy" id="1802033"/>
    <lineage>
        <taxon>Bacteria</taxon>
        <taxon>Candidatus Roizmaniibacteriota</taxon>
    </lineage>
</organism>